<dbReference type="Gene3D" id="3.40.605.10">
    <property type="entry name" value="Aldehyde Dehydrogenase, Chain A, domain 1"/>
    <property type="match status" value="1"/>
</dbReference>
<keyword evidence="1" id="KW-0560">Oxidoreductase</keyword>
<organism evidence="2 3">
    <name type="scientific">Rohdeia mirabilis</name>
    <dbReference type="NCBI Taxonomy" id="2528008"/>
    <lineage>
        <taxon>Bacteria</taxon>
        <taxon>Pseudomonadati</taxon>
        <taxon>Planctomycetota</taxon>
        <taxon>Planctomycetia</taxon>
        <taxon>Planctomycetia incertae sedis</taxon>
        <taxon>Rohdeia</taxon>
    </lineage>
</organism>
<reference evidence="2 3" key="1">
    <citation type="submission" date="2019-02" db="EMBL/GenBank/DDBJ databases">
        <title>Deep-cultivation of Planctomycetes and their phenomic and genomic characterization uncovers novel biology.</title>
        <authorList>
            <person name="Wiegand S."/>
            <person name="Jogler M."/>
            <person name="Boedeker C."/>
            <person name="Pinto D."/>
            <person name="Vollmers J."/>
            <person name="Rivas-Marin E."/>
            <person name="Kohn T."/>
            <person name="Peeters S.H."/>
            <person name="Heuer A."/>
            <person name="Rast P."/>
            <person name="Oberbeckmann S."/>
            <person name="Bunk B."/>
            <person name="Jeske O."/>
            <person name="Meyerdierks A."/>
            <person name="Storesund J.E."/>
            <person name="Kallscheuer N."/>
            <person name="Luecker S."/>
            <person name="Lage O.M."/>
            <person name="Pohl T."/>
            <person name="Merkel B.J."/>
            <person name="Hornburger P."/>
            <person name="Mueller R.-W."/>
            <person name="Bruemmer F."/>
            <person name="Labrenz M."/>
            <person name="Spormann A.M."/>
            <person name="Op den Camp H."/>
            <person name="Overmann J."/>
            <person name="Amann R."/>
            <person name="Jetten M.S.M."/>
            <person name="Mascher T."/>
            <person name="Medema M.H."/>
            <person name="Devos D.P."/>
            <person name="Kaster A.-K."/>
            <person name="Ovreas L."/>
            <person name="Rohde M."/>
            <person name="Galperin M.Y."/>
            <person name="Jogler C."/>
        </authorList>
    </citation>
    <scope>NUCLEOTIDE SEQUENCE [LARGE SCALE GENOMIC DNA]</scope>
    <source>
        <strain evidence="2 3">Pla163</strain>
    </source>
</reference>
<evidence type="ECO:0000313" key="2">
    <source>
        <dbReference type="EMBL" id="QDU85308.1"/>
    </source>
</evidence>
<proteinExistence type="predicted"/>
<dbReference type="GO" id="GO:0016491">
    <property type="term" value="F:oxidoreductase activity"/>
    <property type="evidence" value="ECO:0007669"/>
    <property type="project" value="UniProtKB-KW"/>
</dbReference>
<evidence type="ECO:0000313" key="3">
    <source>
        <dbReference type="Proteomes" id="UP000319342"/>
    </source>
</evidence>
<evidence type="ECO:0000256" key="1">
    <source>
        <dbReference type="ARBA" id="ARBA00023002"/>
    </source>
</evidence>
<dbReference type="InterPro" id="IPR016162">
    <property type="entry name" value="Ald_DH_N"/>
</dbReference>
<dbReference type="InterPro" id="IPR016161">
    <property type="entry name" value="Ald_DH/histidinol_DH"/>
</dbReference>
<dbReference type="Proteomes" id="UP000319342">
    <property type="component" value="Chromosome"/>
</dbReference>
<protein>
    <submittedName>
        <fullName evidence="2">Uncharacterized protein</fullName>
    </submittedName>
</protein>
<keyword evidence="3" id="KW-1185">Reference proteome</keyword>
<accession>A0A518D1E9</accession>
<name>A0A518D1E9_9BACT</name>
<dbReference type="AlphaFoldDB" id="A0A518D1E9"/>
<dbReference type="SUPFAM" id="SSF53720">
    <property type="entry name" value="ALDH-like"/>
    <property type="match status" value="1"/>
</dbReference>
<gene>
    <name evidence="2" type="ORF">Pla163_24360</name>
</gene>
<sequence length="357" mass="37601">MRDVIGHLIDGRRVEGRSSFEAPVAGGGRSYARATAADFQRALAALEHGRPPAESLLAEAAHLVEDDLAWVDDVAAALGIPAEDLPERIAKVVPVPPGSGHRGSPTTMLLAAHWTDGVGELGRRLLGALASGAAVLLLSDRRLPEAADVWADALLDAGLPPGRLSLLHGAELGDLASRADAPDRARLTVDDERAAVELRAAVGERRWAFDWPQGRVRRAGSSGLETPRRAFESAFGARAALGGLLPGRTTVLEVLEAEHAGWVDALVPLVDAALRAASGGARREPVPSPDAALRRTFADAVSRLVEQGATPVALAEHRGQPVFAPSLFVNGESWMEPVKQLPCVPVLVVRRVSDEPA</sequence>
<dbReference type="EMBL" id="CP036290">
    <property type="protein sequence ID" value="QDU85308.1"/>
    <property type="molecule type" value="Genomic_DNA"/>
</dbReference>